<sequence>MSTKSLIAALVITAGAVASSGIAVAQKSTLGDKTCDKGEFCVWAGPDYTGAVQRLDLESANPAECITLTLVGRSFVNRLSRDASVYQRENCSTEAEFTTYPRHGTYVPDAYFVIRALEVWGP</sequence>
<name>A0ABV8C652_9PSEU</name>
<dbReference type="Proteomes" id="UP001595690">
    <property type="component" value="Unassembled WGS sequence"/>
</dbReference>
<evidence type="ECO:0000313" key="3">
    <source>
        <dbReference type="Proteomes" id="UP001595690"/>
    </source>
</evidence>
<feature type="signal peptide" evidence="1">
    <location>
        <begin position="1"/>
        <end position="25"/>
    </location>
</feature>
<organism evidence="2 3">
    <name type="scientific">Lentzea rhizosphaerae</name>
    <dbReference type="NCBI Taxonomy" id="2041025"/>
    <lineage>
        <taxon>Bacteria</taxon>
        <taxon>Bacillati</taxon>
        <taxon>Actinomycetota</taxon>
        <taxon>Actinomycetes</taxon>
        <taxon>Pseudonocardiales</taxon>
        <taxon>Pseudonocardiaceae</taxon>
        <taxon>Lentzea</taxon>
    </lineage>
</organism>
<evidence type="ECO:0000256" key="1">
    <source>
        <dbReference type="SAM" id="SignalP"/>
    </source>
</evidence>
<accession>A0ABV8C652</accession>
<proteinExistence type="predicted"/>
<comment type="caution">
    <text evidence="2">The sequence shown here is derived from an EMBL/GenBank/DDBJ whole genome shotgun (WGS) entry which is preliminary data.</text>
</comment>
<keyword evidence="1" id="KW-0732">Signal</keyword>
<gene>
    <name evidence="2" type="ORF">ACFOWZ_37570</name>
</gene>
<reference evidence="3" key="1">
    <citation type="journal article" date="2019" name="Int. J. Syst. Evol. Microbiol.">
        <title>The Global Catalogue of Microorganisms (GCM) 10K type strain sequencing project: providing services to taxonomists for standard genome sequencing and annotation.</title>
        <authorList>
            <consortium name="The Broad Institute Genomics Platform"/>
            <consortium name="The Broad Institute Genome Sequencing Center for Infectious Disease"/>
            <person name="Wu L."/>
            <person name="Ma J."/>
        </authorList>
    </citation>
    <scope>NUCLEOTIDE SEQUENCE [LARGE SCALE GENOMIC DNA]</scope>
    <source>
        <strain evidence="3">CGMCC 4.7405</strain>
    </source>
</reference>
<keyword evidence="3" id="KW-1185">Reference proteome</keyword>
<dbReference type="EMBL" id="JBHRZI010000035">
    <property type="protein sequence ID" value="MFC3897220.1"/>
    <property type="molecule type" value="Genomic_DNA"/>
</dbReference>
<evidence type="ECO:0000313" key="2">
    <source>
        <dbReference type="EMBL" id="MFC3897220.1"/>
    </source>
</evidence>
<protein>
    <submittedName>
        <fullName evidence="2">Peptidase inhibitor family I36 protein</fullName>
    </submittedName>
</protein>
<dbReference type="RefSeq" id="WP_382378712.1">
    <property type="nucleotide sequence ID" value="NZ_JBHRZI010000035.1"/>
</dbReference>
<dbReference type="Pfam" id="PF03995">
    <property type="entry name" value="Inhibitor_I36"/>
    <property type="match status" value="1"/>
</dbReference>
<feature type="chain" id="PRO_5046359330" evidence="1">
    <location>
        <begin position="26"/>
        <end position="122"/>
    </location>
</feature>